<dbReference type="Pfam" id="PF00329">
    <property type="entry name" value="Complex1_30kDa"/>
    <property type="match status" value="1"/>
</dbReference>
<sequence>MVQKDVITKIKEALKGKILFWEEKSPRRHYFGVKKTDIVPVAKYIFEKAKARFIIASGIDTPKGIEILYHFSFDRQGGKIITAKVLVSKEKCEIESIAPVIPGAAWIEREIQDLLGVKFLNHPDPRPLLAAENWPEGFYPLRSEYRDEEFYKDSDKENK</sequence>
<evidence type="ECO:0000256" key="3">
    <source>
        <dbReference type="RuleBase" id="RU003456"/>
    </source>
</evidence>
<dbReference type="InterPro" id="IPR001268">
    <property type="entry name" value="NADH_UbQ_OxRdtase_30kDa_su"/>
</dbReference>
<comment type="similarity">
    <text evidence="1 3">Belongs to the complex I 30 kDa subunit family.</text>
</comment>
<dbReference type="GO" id="GO:0048038">
    <property type="term" value="F:quinone binding"/>
    <property type="evidence" value="ECO:0007669"/>
    <property type="project" value="UniProtKB-KW"/>
</dbReference>
<dbReference type="EMBL" id="DRTT01000075">
    <property type="protein sequence ID" value="HHF98321.1"/>
    <property type="molecule type" value="Genomic_DNA"/>
</dbReference>
<comment type="catalytic activity">
    <reaction evidence="4">
        <text>a quinone + NADH + 5 H(+)(in) = a quinol + NAD(+) + 4 H(+)(out)</text>
        <dbReference type="Rhea" id="RHEA:57888"/>
        <dbReference type="ChEBI" id="CHEBI:15378"/>
        <dbReference type="ChEBI" id="CHEBI:24646"/>
        <dbReference type="ChEBI" id="CHEBI:57540"/>
        <dbReference type="ChEBI" id="CHEBI:57945"/>
        <dbReference type="ChEBI" id="CHEBI:132124"/>
    </reaction>
</comment>
<feature type="domain" description="NADH:ubiquinone oxidoreductase 30kDa subunit" evidence="5">
    <location>
        <begin position="33"/>
        <end position="146"/>
    </location>
</feature>
<dbReference type="InterPro" id="IPR037232">
    <property type="entry name" value="NADH_quin_OxRdtase_su_C/D-like"/>
</dbReference>
<evidence type="ECO:0000256" key="4">
    <source>
        <dbReference type="RuleBase" id="RU003582"/>
    </source>
</evidence>
<evidence type="ECO:0000259" key="5">
    <source>
        <dbReference type="Pfam" id="PF00329"/>
    </source>
</evidence>
<comment type="function">
    <text evidence="4">NDH-1 shuttles electrons from NADH, via FMN and iron-sulfur (Fe-S) centers, to quinones in the respiratory chain.</text>
</comment>
<dbReference type="AlphaFoldDB" id="A0A7V5HZ82"/>
<protein>
    <recommendedName>
        <fullName evidence="4">NADH-quinone oxidoreductase</fullName>
        <ecNumber evidence="4">7.1.1.-</ecNumber>
    </recommendedName>
</protein>
<dbReference type="PROSITE" id="PS00542">
    <property type="entry name" value="COMPLEX1_30K"/>
    <property type="match status" value="1"/>
</dbReference>
<dbReference type="SUPFAM" id="SSF143243">
    <property type="entry name" value="Nqo5-like"/>
    <property type="match status" value="1"/>
</dbReference>
<name>A0A7V5HZ82_UNCAE</name>
<keyword evidence="2 3" id="KW-0813">Transport</keyword>
<keyword evidence="4" id="KW-0874">Quinone</keyword>
<dbReference type="PANTHER" id="PTHR10884">
    <property type="entry name" value="NADH DEHYDROGENASE UBIQUINONE IRON-SULFUR PROTEIN 3"/>
    <property type="match status" value="1"/>
</dbReference>
<dbReference type="Proteomes" id="UP000886070">
    <property type="component" value="Unassembled WGS sequence"/>
</dbReference>
<keyword evidence="3" id="KW-1278">Translocase</keyword>
<dbReference type="Gene3D" id="3.30.460.80">
    <property type="entry name" value="NADH:ubiquinone oxidoreductase, 30kDa subunit"/>
    <property type="match status" value="1"/>
</dbReference>
<gene>
    <name evidence="6" type="ORF">ENL39_02405</name>
</gene>
<dbReference type="InterPro" id="IPR020396">
    <property type="entry name" value="NADH_UbQ_OxRdtase_CS"/>
</dbReference>
<accession>A0A7V5HZ82</accession>
<proteinExistence type="inferred from homology"/>
<keyword evidence="3" id="KW-0520">NAD</keyword>
<dbReference type="EC" id="7.1.1.-" evidence="4"/>
<dbReference type="GO" id="GO:0016651">
    <property type="term" value="F:oxidoreductase activity, acting on NAD(P)H"/>
    <property type="evidence" value="ECO:0007669"/>
    <property type="project" value="InterPro"/>
</dbReference>
<evidence type="ECO:0000313" key="6">
    <source>
        <dbReference type="EMBL" id="HHF98321.1"/>
    </source>
</evidence>
<dbReference type="GO" id="GO:0008137">
    <property type="term" value="F:NADH dehydrogenase (ubiquinone) activity"/>
    <property type="evidence" value="ECO:0007669"/>
    <property type="project" value="InterPro"/>
</dbReference>
<evidence type="ECO:0000256" key="2">
    <source>
        <dbReference type="ARBA" id="ARBA00022448"/>
    </source>
</evidence>
<reference evidence="6" key="1">
    <citation type="journal article" date="2020" name="mSystems">
        <title>Genome- and Community-Level Interaction Insights into Carbon Utilization and Element Cycling Functions of Hydrothermarchaeota in Hydrothermal Sediment.</title>
        <authorList>
            <person name="Zhou Z."/>
            <person name="Liu Y."/>
            <person name="Xu W."/>
            <person name="Pan J."/>
            <person name="Luo Z.H."/>
            <person name="Li M."/>
        </authorList>
    </citation>
    <scope>NUCLEOTIDE SEQUENCE [LARGE SCALE GENOMIC DNA]</scope>
    <source>
        <strain evidence="6">HyVt-92</strain>
    </source>
</reference>
<organism evidence="6">
    <name type="scientific">Aerophobetes bacterium</name>
    <dbReference type="NCBI Taxonomy" id="2030807"/>
    <lineage>
        <taxon>Bacteria</taxon>
        <taxon>Candidatus Aerophobota</taxon>
    </lineage>
</organism>
<comment type="caution">
    <text evidence="6">The sequence shown here is derived from an EMBL/GenBank/DDBJ whole genome shotgun (WGS) entry which is preliminary data.</text>
</comment>
<dbReference type="PANTHER" id="PTHR10884:SF14">
    <property type="entry name" value="NADH DEHYDROGENASE [UBIQUINONE] IRON-SULFUR PROTEIN 3, MITOCHONDRIAL"/>
    <property type="match status" value="1"/>
</dbReference>
<evidence type="ECO:0000256" key="1">
    <source>
        <dbReference type="ARBA" id="ARBA00007569"/>
    </source>
</evidence>